<dbReference type="Proteomes" id="UP000050509">
    <property type="component" value="Unassembled WGS sequence"/>
</dbReference>
<gene>
    <name evidence="1" type="ORF">SE17_41965</name>
</gene>
<name>A0A0P9D4N5_9CHLR</name>
<proteinExistence type="predicted"/>
<feature type="non-terminal residue" evidence="1">
    <location>
        <position position="1"/>
    </location>
</feature>
<sequence length="206" mass="22715">EDGHGSLAHVEVVPTPQIEEREKELLTMAREWMPRLPGERIDVLVVDAIGKDVSGIGADTNVVNRYYGQNLDFLPRIQRLIVRGLTPATEGNATGIGLFDVALRRVIERIDYASTYMNVVTAKTPEGARLPIAVDNDRQALLVALACCLRTEPETARIARITDTKHIEEFWASGPLWPELLATGRVELLGELAPIAFDRAGMFSVT</sequence>
<evidence type="ECO:0000313" key="2">
    <source>
        <dbReference type="Proteomes" id="UP000050509"/>
    </source>
</evidence>
<evidence type="ECO:0000313" key="1">
    <source>
        <dbReference type="EMBL" id="KPV47713.1"/>
    </source>
</evidence>
<accession>A0A0P9D4N5</accession>
<keyword evidence="2" id="KW-1185">Reference proteome</keyword>
<protein>
    <submittedName>
        <fullName evidence="1">Uncharacterized protein</fullName>
    </submittedName>
</protein>
<organism evidence="1 2">
    <name type="scientific">Kouleothrix aurantiaca</name>
    <dbReference type="NCBI Taxonomy" id="186479"/>
    <lineage>
        <taxon>Bacteria</taxon>
        <taxon>Bacillati</taxon>
        <taxon>Chloroflexota</taxon>
        <taxon>Chloroflexia</taxon>
        <taxon>Chloroflexales</taxon>
        <taxon>Roseiflexineae</taxon>
        <taxon>Roseiflexaceae</taxon>
        <taxon>Kouleothrix</taxon>
    </lineage>
</organism>
<comment type="caution">
    <text evidence="1">The sequence shown here is derived from an EMBL/GenBank/DDBJ whole genome shotgun (WGS) entry which is preliminary data.</text>
</comment>
<reference evidence="1 2" key="1">
    <citation type="submission" date="2015-09" db="EMBL/GenBank/DDBJ databases">
        <title>Draft genome sequence of Kouleothrix aurantiaca JCM 19913.</title>
        <authorList>
            <person name="Hemp J."/>
        </authorList>
    </citation>
    <scope>NUCLEOTIDE SEQUENCE [LARGE SCALE GENOMIC DNA]</scope>
    <source>
        <strain evidence="1 2">COM-B</strain>
    </source>
</reference>
<dbReference type="AlphaFoldDB" id="A0A0P9D4N5"/>
<dbReference type="EMBL" id="LJCR01003309">
    <property type="protein sequence ID" value="KPV47713.1"/>
    <property type="molecule type" value="Genomic_DNA"/>
</dbReference>